<dbReference type="InterPro" id="IPR001387">
    <property type="entry name" value="Cro/C1-type_HTH"/>
</dbReference>
<dbReference type="Pfam" id="PF12900">
    <property type="entry name" value="Pyridox_ox_2"/>
    <property type="match status" value="1"/>
</dbReference>
<dbReference type="Gene3D" id="2.30.110.10">
    <property type="entry name" value="Electron Transport, Fmn-binding Protein, Chain A"/>
    <property type="match status" value="1"/>
</dbReference>
<dbReference type="RefSeq" id="WP_210155248.1">
    <property type="nucleotide sequence ID" value="NZ_JAFCNB010000004.1"/>
</dbReference>
<proteinExistence type="predicted"/>
<dbReference type="Pfam" id="PF01381">
    <property type="entry name" value="HTH_3"/>
    <property type="match status" value="1"/>
</dbReference>
<dbReference type="AlphaFoldDB" id="A0A941AHC3"/>
<dbReference type="PROSITE" id="PS50943">
    <property type="entry name" value="HTH_CROC1"/>
    <property type="match status" value="1"/>
</dbReference>
<evidence type="ECO:0000313" key="2">
    <source>
        <dbReference type="EMBL" id="MBP2703931.1"/>
    </source>
</evidence>
<dbReference type="CDD" id="cd00093">
    <property type="entry name" value="HTH_XRE"/>
    <property type="match status" value="1"/>
</dbReference>
<protein>
    <submittedName>
        <fullName evidence="2">Pyridoxamine 5'-phosphate oxidase family protein</fullName>
    </submittedName>
</protein>
<accession>A0A941AHC3</accession>
<dbReference type="SUPFAM" id="SSF50475">
    <property type="entry name" value="FMN-binding split barrel"/>
    <property type="match status" value="1"/>
</dbReference>
<comment type="caution">
    <text evidence="2">The sequence shown here is derived from an EMBL/GenBank/DDBJ whole genome shotgun (WGS) entry which is preliminary data.</text>
</comment>
<gene>
    <name evidence="2" type="ORF">JOL79_08935</name>
</gene>
<dbReference type="GO" id="GO:0003677">
    <property type="term" value="F:DNA binding"/>
    <property type="evidence" value="ECO:0007669"/>
    <property type="project" value="InterPro"/>
</dbReference>
<sequence length="216" mass="23278">MSHTKSTPGDLGRRVAYQRKRLGLTRQEVAERAGMAPGFVEYLEERPASLTEGSLLRLAYALETTVDELLGATADRPAGAGTAVVRPLLDALDLEECMRLIWPGGIGRVAFTGPDGPVVLPVNYRLHHGEVIFRTAAGGSLDRSVGVVEGCMTGFEIDHIDEVRSEGWSVLIQGQAQPVGPGEPPVPGLEPWAGGERTLVVRIVPRHVTGRRIRAF</sequence>
<dbReference type="Proteomes" id="UP000674234">
    <property type="component" value="Unassembled WGS sequence"/>
</dbReference>
<dbReference type="EMBL" id="JAFCNB010000004">
    <property type="protein sequence ID" value="MBP2703931.1"/>
    <property type="molecule type" value="Genomic_DNA"/>
</dbReference>
<name>A0A941AHC3_9ACTN</name>
<dbReference type="SUPFAM" id="SSF47413">
    <property type="entry name" value="lambda repressor-like DNA-binding domains"/>
    <property type="match status" value="1"/>
</dbReference>
<dbReference type="InterPro" id="IPR010982">
    <property type="entry name" value="Lambda_DNA-bd_dom_sf"/>
</dbReference>
<dbReference type="InterPro" id="IPR024747">
    <property type="entry name" value="Pyridox_Oxase-rel"/>
</dbReference>
<organism evidence="2 3">
    <name type="scientific">Microbispora oryzae</name>
    <dbReference type="NCBI Taxonomy" id="2806554"/>
    <lineage>
        <taxon>Bacteria</taxon>
        <taxon>Bacillati</taxon>
        <taxon>Actinomycetota</taxon>
        <taxon>Actinomycetes</taxon>
        <taxon>Streptosporangiales</taxon>
        <taxon>Streptosporangiaceae</taxon>
        <taxon>Microbispora</taxon>
    </lineage>
</organism>
<evidence type="ECO:0000313" key="3">
    <source>
        <dbReference type="Proteomes" id="UP000674234"/>
    </source>
</evidence>
<keyword evidence="3" id="KW-1185">Reference proteome</keyword>
<feature type="domain" description="HTH cro/C1-type" evidence="1">
    <location>
        <begin position="15"/>
        <end position="69"/>
    </location>
</feature>
<evidence type="ECO:0000259" key="1">
    <source>
        <dbReference type="PROSITE" id="PS50943"/>
    </source>
</evidence>
<reference evidence="2" key="1">
    <citation type="submission" date="2021-02" db="EMBL/GenBank/DDBJ databases">
        <title>Draft genome sequence of Microbispora sp. RL4-1S isolated from rice leaves in Thailand.</title>
        <authorList>
            <person name="Muangham S."/>
            <person name="Duangmal K."/>
        </authorList>
    </citation>
    <scope>NUCLEOTIDE SEQUENCE</scope>
    <source>
        <strain evidence="2">RL4-1S</strain>
    </source>
</reference>
<dbReference type="Gene3D" id="1.10.260.40">
    <property type="entry name" value="lambda repressor-like DNA-binding domains"/>
    <property type="match status" value="1"/>
</dbReference>
<dbReference type="InterPro" id="IPR012349">
    <property type="entry name" value="Split_barrel_FMN-bd"/>
</dbReference>
<dbReference type="SMART" id="SM00530">
    <property type="entry name" value="HTH_XRE"/>
    <property type="match status" value="1"/>
</dbReference>